<protein>
    <submittedName>
        <fullName evidence="3">EKC/KEOPS complex subunit GON7</fullName>
    </submittedName>
</protein>
<feature type="compositionally biased region" description="Acidic residues" evidence="1">
    <location>
        <begin position="54"/>
        <end position="74"/>
    </location>
</feature>
<dbReference type="Proteomes" id="UP001652624">
    <property type="component" value="Chromosome 22"/>
</dbReference>
<proteinExistence type="predicted"/>
<organism evidence="2 3">
    <name type="scientific">Erinaceus europaeus</name>
    <name type="common">Western European hedgehog</name>
    <dbReference type="NCBI Taxonomy" id="9365"/>
    <lineage>
        <taxon>Eukaryota</taxon>
        <taxon>Metazoa</taxon>
        <taxon>Chordata</taxon>
        <taxon>Craniata</taxon>
        <taxon>Vertebrata</taxon>
        <taxon>Euteleostomi</taxon>
        <taxon>Mammalia</taxon>
        <taxon>Eutheria</taxon>
        <taxon>Laurasiatheria</taxon>
        <taxon>Eulipotyphla</taxon>
        <taxon>Erinaceidae</taxon>
        <taxon>Erinaceinae</taxon>
        <taxon>Erinaceus</taxon>
    </lineage>
</organism>
<gene>
    <name evidence="3" type="primary">GON7</name>
</gene>
<dbReference type="Pfam" id="PF15387">
    <property type="entry name" value="DUF4611"/>
    <property type="match status" value="1"/>
</dbReference>
<dbReference type="RefSeq" id="XP_060036939.1">
    <property type="nucleotide sequence ID" value="XM_060180956.1"/>
</dbReference>
<evidence type="ECO:0000313" key="2">
    <source>
        <dbReference type="Proteomes" id="UP001652624"/>
    </source>
</evidence>
<sequence>MELLGEYAGPDGRRRQLRASCGDPGAAEPLRGLLSGVAHMRELVAGLLGPRGAEDEDEPGDADGDGDDGGDENNIENRINSDGPSAKRPKPPTL</sequence>
<dbReference type="InterPro" id="IPR027893">
    <property type="entry name" value="GON7_meta"/>
</dbReference>
<evidence type="ECO:0000256" key="1">
    <source>
        <dbReference type="SAM" id="MobiDB-lite"/>
    </source>
</evidence>
<name>A0ABM3WK43_ERIEU</name>
<reference evidence="3" key="1">
    <citation type="submission" date="2025-08" db="UniProtKB">
        <authorList>
            <consortium name="RefSeq"/>
        </authorList>
    </citation>
    <scope>IDENTIFICATION</scope>
</reference>
<feature type="region of interest" description="Disordered" evidence="1">
    <location>
        <begin position="1"/>
        <end position="28"/>
    </location>
</feature>
<feature type="region of interest" description="Disordered" evidence="1">
    <location>
        <begin position="46"/>
        <end position="94"/>
    </location>
</feature>
<keyword evidence="2" id="KW-1185">Reference proteome</keyword>
<dbReference type="GeneID" id="132535413"/>
<dbReference type="PANTHER" id="PTHR37363:SF1">
    <property type="entry name" value="EKC_KEOPS COMPLEX SUBUNIT GON7"/>
    <property type="match status" value="1"/>
</dbReference>
<accession>A0ABM3WK43</accession>
<dbReference type="PANTHER" id="PTHR37363">
    <property type="entry name" value="EKC/KEOPS COMPLEX SUBUNIT GON7"/>
    <property type="match status" value="1"/>
</dbReference>
<evidence type="ECO:0000313" key="3">
    <source>
        <dbReference type="RefSeq" id="XP_060036939.1"/>
    </source>
</evidence>